<keyword evidence="3" id="KW-1185">Reference proteome</keyword>
<protein>
    <submittedName>
        <fullName evidence="2">Conserved hypothetical secreted protein</fullName>
    </submittedName>
</protein>
<keyword evidence="1" id="KW-0812">Transmembrane</keyword>
<evidence type="ECO:0000256" key="1">
    <source>
        <dbReference type="SAM" id="Phobius"/>
    </source>
</evidence>
<dbReference type="SUPFAM" id="SSF54523">
    <property type="entry name" value="Pili subunits"/>
    <property type="match status" value="1"/>
</dbReference>
<dbReference type="EMBL" id="AM406670">
    <property type="protein sequence ID" value="CAL93414.1"/>
    <property type="molecule type" value="Genomic_DNA"/>
</dbReference>
<dbReference type="Pfam" id="PF07963">
    <property type="entry name" value="N_methyl"/>
    <property type="match status" value="1"/>
</dbReference>
<dbReference type="InterPro" id="IPR045584">
    <property type="entry name" value="Pilin-like"/>
</dbReference>
<gene>
    <name evidence="2" type="ordered locus">azo0797</name>
</gene>
<name>A1K3K9_AZOSB</name>
<organism evidence="2 3">
    <name type="scientific">Azoarcus sp. (strain BH72)</name>
    <dbReference type="NCBI Taxonomy" id="418699"/>
    <lineage>
        <taxon>Bacteria</taxon>
        <taxon>Pseudomonadati</taxon>
        <taxon>Pseudomonadota</taxon>
        <taxon>Betaproteobacteria</taxon>
        <taxon>Rhodocyclales</taxon>
        <taxon>Zoogloeaceae</taxon>
        <taxon>Azoarcus</taxon>
    </lineage>
</organism>
<dbReference type="HOGENOM" id="CLU_098182_0_0_4"/>
<dbReference type="eggNOG" id="COG2165">
    <property type="taxonomic scope" value="Bacteria"/>
</dbReference>
<evidence type="ECO:0000313" key="3">
    <source>
        <dbReference type="Proteomes" id="UP000002588"/>
    </source>
</evidence>
<dbReference type="Proteomes" id="UP000002588">
    <property type="component" value="Chromosome"/>
</dbReference>
<dbReference type="InterPro" id="IPR012902">
    <property type="entry name" value="N_methyl_site"/>
</dbReference>
<dbReference type="NCBIfam" id="TIGR02532">
    <property type="entry name" value="IV_pilin_GFxxxE"/>
    <property type="match status" value="1"/>
</dbReference>
<reference evidence="2 3" key="1">
    <citation type="journal article" date="2006" name="Nat. Biotechnol.">
        <title>Complete genome of the mutualistic, N2-fixing grass endophyte Azoarcus sp. strain BH72.</title>
        <authorList>
            <person name="Krause A."/>
            <person name="Ramakumar A."/>
            <person name="Bartels D."/>
            <person name="Battistoni F."/>
            <person name="Bekel T."/>
            <person name="Boch J."/>
            <person name="Boehm M."/>
            <person name="Friedrich F."/>
            <person name="Hurek T."/>
            <person name="Krause L."/>
            <person name="Linke B."/>
            <person name="McHardy A.C."/>
            <person name="Sarkar A."/>
            <person name="Schneiker S."/>
            <person name="Syed A.A."/>
            <person name="Thauer R."/>
            <person name="Vorhoelter F.-J."/>
            <person name="Weidner S."/>
            <person name="Puehler A."/>
            <person name="Reinhold-Hurek B."/>
            <person name="Kaiser O."/>
            <person name="Goesmann A."/>
        </authorList>
    </citation>
    <scope>NUCLEOTIDE SEQUENCE [LARGE SCALE GENOMIC DNA]</scope>
    <source>
        <strain evidence="2 3">BH72</strain>
    </source>
</reference>
<evidence type="ECO:0000313" key="2">
    <source>
        <dbReference type="EMBL" id="CAL93414.1"/>
    </source>
</evidence>
<proteinExistence type="predicted"/>
<keyword evidence="1" id="KW-1133">Transmembrane helix</keyword>
<dbReference type="KEGG" id="azo:azo0797"/>
<feature type="transmembrane region" description="Helical" evidence="1">
    <location>
        <begin position="20"/>
        <end position="42"/>
    </location>
</feature>
<accession>A1K3K9</accession>
<sequence length="232" mass="25129">MPAMNRAPPPRHRRARGFTLAELAIVLVVIGLLTGGMLGPLASRLEARQRQETSERLRDIEQALYGFAILHGRLPCPSTEHDPGSPGYGRENAPPCDDSVEGMLPWRTLGLGPVDAWGTPRSSPTAPWPGHWRYRVDRAFAAAGGISAATAPLSNLQLYDHDNRPITVESESRAVAIVYSTGNNLRADGLNASYSATHPRYQAGEATASFDDLLIWIGHPLLIARLAQAGRL</sequence>
<dbReference type="STRING" id="62928.azo0797"/>
<dbReference type="AlphaFoldDB" id="A1K3K9"/>
<keyword evidence="1" id="KW-0472">Membrane</keyword>